<feature type="transmembrane region" description="Helical" evidence="10">
    <location>
        <begin position="291"/>
        <end position="312"/>
    </location>
</feature>
<evidence type="ECO:0000256" key="5">
    <source>
        <dbReference type="ARBA" id="ARBA00022989"/>
    </source>
</evidence>
<feature type="transmembrane region" description="Helical" evidence="10">
    <location>
        <begin position="32"/>
        <end position="59"/>
    </location>
</feature>
<dbReference type="InterPro" id="IPR001499">
    <property type="entry name" value="GPCR_STE3"/>
</dbReference>
<dbReference type="AlphaFoldDB" id="F8NNI7"/>
<dbReference type="Pfam" id="PF02076">
    <property type="entry name" value="STE3"/>
    <property type="match status" value="1"/>
</dbReference>
<dbReference type="PRINTS" id="PR00899">
    <property type="entry name" value="GPCRSTE3"/>
</dbReference>
<feature type="transmembrane region" description="Helical" evidence="10">
    <location>
        <begin position="190"/>
        <end position="210"/>
    </location>
</feature>
<dbReference type="CDD" id="cd14966">
    <property type="entry name" value="7tmD_STE3"/>
    <property type="match status" value="1"/>
</dbReference>
<sequence>MSNRVFDCKIHQTFDSRSLIIMMSVVEPALPWPWWISLNSAAVIEMIMVVIVGLCMYFFSNRGVLDANLNFWNYNLKTLEAPKPPAQGHRALNGEPLSKLLSMVMLPLYYPQKRDNLHPFVNHPPASNRIDVFISAPSWAAALGNRSDSDMRQPESVLEAIHNPLLHACSSVSSSLPQAGLTDMVPSNQVFSAFSFIGFVLVSIPLAWHLESWNTGTCLYMIWTSLSCLSQFINSVVWNNNAINWAPVWCDISSRLIIGASVAIPASSLCISRRLYHIAVMNIVKHKKRELMLELSIGVGLPVLVMVLEYIVQGHRFNIYEEIGCYPAVYDTPAAYPIILIWPVAIGLVSSVYAGLTIRTIIKRKARMDQLFQAHRNINPSIYRRLMALSTLEILCTVPLGLYSLIIDASGDNVAPYISWENVHYDFSYVGQIPVVLWQMDPQFVVRVELTRWLLVLCAFAFFAFFGLAKEARKNYSLAFYAVVRVFGYVPSTPSSMVSTRIDVYRHKRCTYSSRERQSILPVYTAHPTHSTYGTLPPFLDNLSFEELHTLSPHSIDSSPIQTVQSPRLKRLSLPPFSPFSPGSYTQFSSSDTLPNLSTMTASSCRSRGIIPSYHTIDPMMFSQFSSPISPPPPAWDASLVLRRQSEYSPIDLSTK</sequence>
<evidence type="ECO:0000313" key="11">
    <source>
        <dbReference type="EMBL" id="EGO28044.1"/>
    </source>
</evidence>
<dbReference type="GeneID" id="18814593"/>
<dbReference type="GO" id="GO:0000750">
    <property type="term" value="P:pheromone-dependent signal transduction involved in conjugation with cellular fusion"/>
    <property type="evidence" value="ECO:0007669"/>
    <property type="project" value="TreeGrafter"/>
</dbReference>
<evidence type="ECO:0000256" key="1">
    <source>
        <dbReference type="ARBA" id="ARBA00004141"/>
    </source>
</evidence>
<evidence type="ECO:0000256" key="8">
    <source>
        <dbReference type="ARBA" id="ARBA00023170"/>
    </source>
</evidence>
<keyword evidence="7 10" id="KW-0472">Membrane</keyword>
<dbReference type="PANTHER" id="PTHR28097">
    <property type="entry name" value="PHEROMONE A FACTOR RECEPTOR"/>
    <property type="match status" value="1"/>
</dbReference>
<feature type="transmembrane region" description="Helical" evidence="10">
    <location>
        <begin position="334"/>
        <end position="358"/>
    </location>
</feature>
<gene>
    <name evidence="11" type="ORF">SERLADRAFT_435820</name>
</gene>
<dbReference type="KEGG" id="sla:SERLADRAFT_435820"/>
<evidence type="ECO:0000256" key="7">
    <source>
        <dbReference type="ARBA" id="ARBA00023136"/>
    </source>
</evidence>
<keyword evidence="5 10" id="KW-1133">Transmembrane helix</keyword>
<keyword evidence="9" id="KW-0807">Transducer</keyword>
<comment type="similarity">
    <text evidence="2">Belongs to the G-protein coupled receptor 4 family.</text>
</comment>
<dbReference type="HOGENOM" id="CLU_027592_0_1_1"/>
<evidence type="ECO:0000256" key="9">
    <source>
        <dbReference type="ARBA" id="ARBA00023224"/>
    </source>
</evidence>
<dbReference type="PRINTS" id="PR00901">
    <property type="entry name" value="PHEROMONEBAR"/>
</dbReference>
<feature type="transmembrane region" description="Helical" evidence="10">
    <location>
        <begin position="386"/>
        <end position="407"/>
    </location>
</feature>
<feature type="transmembrane region" description="Helical" evidence="10">
    <location>
        <begin position="450"/>
        <end position="469"/>
    </location>
</feature>
<protein>
    <submittedName>
        <fullName evidence="11">Uncharacterized protein</fullName>
    </submittedName>
</protein>
<keyword evidence="3" id="KW-0589">Pheromone response</keyword>
<dbReference type="GO" id="GO:0004934">
    <property type="term" value="F:mating-type alpha-factor pheromone receptor activity"/>
    <property type="evidence" value="ECO:0007669"/>
    <property type="project" value="InterPro"/>
</dbReference>
<reference evidence="11" key="1">
    <citation type="submission" date="2011-04" db="EMBL/GenBank/DDBJ databases">
        <title>Evolution of plant cell wall degrading machinery underlies the functional diversity of forest fungi.</title>
        <authorList>
            <consortium name="US DOE Joint Genome Institute (JGI-PGF)"/>
            <person name="Eastwood D.C."/>
            <person name="Floudas D."/>
            <person name="Binder M."/>
            <person name="Majcherczyk A."/>
            <person name="Schneider P."/>
            <person name="Aerts A."/>
            <person name="Asiegbu F.O."/>
            <person name="Baker S.E."/>
            <person name="Barry K."/>
            <person name="Bendiksby M."/>
            <person name="Blumentritt M."/>
            <person name="Coutinho P.M."/>
            <person name="Cullen D."/>
            <person name="Cullen D."/>
            <person name="Gathman A."/>
            <person name="Goodell B."/>
            <person name="Henrissat B."/>
            <person name="Ihrmark K."/>
            <person name="Kauserud H."/>
            <person name="Kohler A."/>
            <person name="LaButti K."/>
            <person name="Lapidus A."/>
            <person name="Lavin J.L."/>
            <person name="Lee Y.-H."/>
            <person name="Lindquist E."/>
            <person name="Lilly W."/>
            <person name="Lucas S."/>
            <person name="Morin E."/>
            <person name="Murat C."/>
            <person name="Oguiza J.A."/>
            <person name="Park J."/>
            <person name="Pisabarro A.G."/>
            <person name="Riley R."/>
            <person name="Rosling A."/>
            <person name="Salamov A."/>
            <person name="Schmidt O."/>
            <person name="Schmutz J."/>
            <person name="Skrede I."/>
            <person name="Stenlid J."/>
            <person name="Wiebenga A."/>
            <person name="Xie X."/>
            <person name="Kues U."/>
            <person name="Hibbett D.S."/>
            <person name="Hoffmeister D."/>
            <person name="Hogberg N."/>
            <person name="Martin F."/>
            <person name="Grigoriev I.V."/>
            <person name="Watkinson S.C."/>
        </authorList>
    </citation>
    <scope>NUCLEOTIDE SEQUENCE</scope>
    <source>
        <strain evidence="11">S7.9</strain>
    </source>
</reference>
<evidence type="ECO:0000256" key="2">
    <source>
        <dbReference type="ARBA" id="ARBA00011085"/>
    </source>
</evidence>
<dbReference type="EMBL" id="GL945431">
    <property type="protein sequence ID" value="EGO28044.1"/>
    <property type="molecule type" value="Genomic_DNA"/>
</dbReference>
<proteinExistence type="inferred from homology"/>
<evidence type="ECO:0000256" key="10">
    <source>
        <dbReference type="SAM" id="Phobius"/>
    </source>
</evidence>
<name>F8NNI7_SERL9</name>
<accession>F8NNI7</accession>
<dbReference type="InterPro" id="IPR000481">
    <property type="entry name" value="GPCR_Pheromne_B_alpha_rcpt"/>
</dbReference>
<evidence type="ECO:0000256" key="4">
    <source>
        <dbReference type="ARBA" id="ARBA00022692"/>
    </source>
</evidence>
<keyword evidence="6" id="KW-0297">G-protein coupled receptor</keyword>
<dbReference type="OrthoDB" id="2874149at2759"/>
<comment type="subcellular location">
    <subcellularLocation>
        <location evidence="1">Membrane</location>
        <topology evidence="1">Multi-pass membrane protein</topology>
    </subcellularLocation>
</comment>
<dbReference type="Proteomes" id="UP000008064">
    <property type="component" value="Unassembled WGS sequence"/>
</dbReference>
<organism>
    <name type="scientific">Serpula lacrymans var. lacrymans (strain S7.9)</name>
    <name type="common">Dry rot fungus</name>
    <dbReference type="NCBI Taxonomy" id="578457"/>
    <lineage>
        <taxon>Eukaryota</taxon>
        <taxon>Fungi</taxon>
        <taxon>Dikarya</taxon>
        <taxon>Basidiomycota</taxon>
        <taxon>Agaricomycotina</taxon>
        <taxon>Agaricomycetes</taxon>
        <taxon>Agaricomycetidae</taxon>
        <taxon>Boletales</taxon>
        <taxon>Coniophorineae</taxon>
        <taxon>Serpulaceae</taxon>
        <taxon>Serpula</taxon>
    </lineage>
</organism>
<dbReference type="GO" id="GO:0005886">
    <property type="term" value="C:plasma membrane"/>
    <property type="evidence" value="ECO:0007669"/>
    <property type="project" value="TreeGrafter"/>
</dbReference>
<dbReference type="PANTHER" id="PTHR28097:SF1">
    <property type="entry name" value="PHEROMONE A FACTOR RECEPTOR"/>
    <property type="match status" value="1"/>
</dbReference>
<keyword evidence="8" id="KW-0675">Receptor</keyword>
<evidence type="ECO:0000256" key="6">
    <source>
        <dbReference type="ARBA" id="ARBA00023040"/>
    </source>
</evidence>
<dbReference type="RefSeq" id="XP_007316135.1">
    <property type="nucleotide sequence ID" value="XM_007316073.1"/>
</dbReference>
<evidence type="ECO:0000256" key="3">
    <source>
        <dbReference type="ARBA" id="ARBA00022507"/>
    </source>
</evidence>
<keyword evidence="4 10" id="KW-0812">Transmembrane</keyword>